<feature type="compositionally biased region" description="Low complexity" evidence="2">
    <location>
        <begin position="52"/>
        <end position="63"/>
    </location>
</feature>
<dbReference type="AlphaFoldDB" id="A0AAV9SX51"/>
<reference evidence="3 4" key="1">
    <citation type="submission" date="2023-04" db="EMBL/GenBank/DDBJ databases">
        <title>Colletotrichum tabacum stain YC1 causing leaf anthracnose on Nicotiana tabacum(L.) cv.</title>
        <authorList>
            <person name="Ji Z."/>
            <person name="Wang M."/>
            <person name="Zhang J."/>
            <person name="Wang N."/>
            <person name="Zhou Z."/>
        </authorList>
    </citation>
    <scope>NUCLEOTIDE SEQUENCE [LARGE SCALE GENOMIC DNA]</scope>
    <source>
        <strain evidence="3 4">YC1</strain>
    </source>
</reference>
<evidence type="ECO:0000313" key="4">
    <source>
        <dbReference type="Proteomes" id="UP001327957"/>
    </source>
</evidence>
<accession>A0AAV9SX51</accession>
<evidence type="ECO:0000256" key="2">
    <source>
        <dbReference type="SAM" id="MobiDB-lite"/>
    </source>
</evidence>
<keyword evidence="3" id="KW-0489">Methyltransferase</keyword>
<sequence length="290" mass="31992">MSEPVARVSANNTPAPPESGPPAQLTLDEGGDDAGVIVPKELTDDDESALGSSNSSSTTSVTSSVLDYRLDNGRTYHAYKNGKYLIPNDERELDRLDLEHNMFLRTFGNRLGTAPPNEENSNVGRVLDAGTGTGIWAIDFGDEHPDAEAIGVDLSATWPDYNLAPGGYLEMNEVDLFPQSDDGTLNDDSAILESTRLLHEFSTIFGRSPLKLEDLTKTMTSVGFEDVTVQKFKWPTNSWPKDAHYKEWEEVIVFMVDVRKEFANKQIHAYFSVWSVYGRKPSTPKSPAVA</sequence>
<gene>
    <name evidence="3" type="ORF">QIS74_12402</name>
</gene>
<protein>
    <submittedName>
        <fullName evidence="3">Methyltransferase domain-containing protein</fullName>
    </submittedName>
</protein>
<dbReference type="GO" id="GO:0008168">
    <property type="term" value="F:methyltransferase activity"/>
    <property type="evidence" value="ECO:0007669"/>
    <property type="project" value="UniProtKB-KW"/>
</dbReference>
<dbReference type="PANTHER" id="PTHR43591:SF24">
    <property type="entry name" value="2-METHOXY-6-POLYPRENYL-1,4-BENZOQUINOL METHYLASE, MITOCHONDRIAL"/>
    <property type="match status" value="1"/>
</dbReference>
<dbReference type="SUPFAM" id="SSF53335">
    <property type="entry name" value="S-adenosyl-L-methionine-dependent methyltransferases"/>
    <property type="match status" value="1"/>
</dbReference>
<evidence type="ECO:0000256" key="1">
    <source>
        <dbReference type="ARBA" id="ARBA00038158"/>
    </source>
</evidence>
<name>A0AAV9SX51_9PEZI</name>
<comment type="caution">
    <text evidence="3">The sequence shown here is derived from an EMBL/GenBank/DDBJ whole genome shotgun (WGS) entry which is preliminary data.</text>
</comment>
<dbReference type="GO" id="GO:0032259">
    <property type="term" value="P:methylation"/>
    <property type="evidence" value="ECO:0007669"/>
    <property type="project" value="UniProtKB-KW"/>
</dbReference>
<evidence type="ECO:0000313" key="3">
    <source>
        <dbReference type="EMBL" id="KAK6208884.1"/>
    </source>
</evidence>
<keyword evidence="4" id="KW-1185">Reference proteome</keyword>
<feature type="region of interest" description="Disordered" evidence="2">
    <location>
        <begin position="1"/>
        <end position="63"/>
    </location>
</feature>
<dbReference type="EMBL" id="JASAOK010000049">
    <property type="protein sequence ID" value="KAK6208884.1"/>
    <property type="molecule type" value="Genomic_DNA"/>
</dbReference>
<dbReference type="Proteomes" id="UP001327957">
    <property type="component" value="Unassembled WGS sequence"/>
</dbReference>
<keyword evidence="3" id="KW-0808">Transferase</keyword>
<organism evidence="3 4">
    <name type="scientific">Colletotrichum tabaci</name>
    <dbReference type="NCBI Taxonomy" id="1209068"/>
    <lineage>
        <taxon>Eukaryota</taxon>
        <taxon>Fungi</taxon>
        <taxon>Dikarya</taxon>
        <taxon>Ascomycota</taxon>
        <taxon>Pezizomycotina</taxon>
        <taxon>Sordariomycetes</taxon>
        <taxon>Hypocreomycetidae</taxon>
        <taxon>Glomerellales</taxon>
        <taxon>Glomerellaceae</taxon>
        <taxon>Colletotrichum</taxon>
        <taxon>Colletotrichum destructivum species complex</taxon>
    </lineage>
</organism>
<comment type="similarity">
    <text evidence="1">Belongs to the methyltransferase superfamily. LaeA methyltransferase family.</text>
</comment>
<dbReference type="InterPro" id="IPR029063">
    <property type="entry name" value="SAM-dependent_MTases_sf"/>
</dbReference>
<dbReference type="Gene3D" id="3.40.50.150">
    <property type="entry name" value="Vaccinia Virus protein VP39"/>
    <property type="match status" value="1"/>
</dbReference>
<proteinExistence type="inferred from homology"/>
<dbReference type="CDD" id="cd02440">
    <property type="entry name" value="AdoMet_MTases"/>
    <property type="match status" value="1"/>
</dbReference>
<dbReference type="PANTHER" id="PTHR43591">
    <property type="entry name" value="METHYLTRANSFERASE"/>
    <property type="match status" value="1"/>
</dbReference>